<dbReference type="PROSITE" id="PS50835">
    <property type="entry name" value="IG_LIKE"/>
    <property type="match status" value="3"/>
</dbReference>
<dbReference type="GO" id="GO:0042130">
    <property type="term" value="P:negative regulation of T cell proliferation"/>
    <property type="evidence" value="ECO:0007669"/>
    <property type="project" value="TreeGrafter"/>
</dbReference>
<feature type="domain" description="Ig-like" evidence="13">
    <location>
        <begin position="29"/>
        <end position="142"/>
    </location>
</feature>
<evidence type="ECO:0000256" key="12">
    <source>
        <dbReference type="SAM" id="SignalP"/>
    </source>
</evidence>
<accession>A0AAJ8B1L8</accession>
<dbReference type="GO" id="GO:0006955">
    <property type="term" value="P:immune response"/>
    <property type="evidence" value="ECO:0007669"/>
    <property type="project" value="TreeGrafter"/>
</dbReference>
<dbReference type="InterPro" id="IPR003599">
    <property type="entry name" value="Ig_sub"/>
</dbReference>
<dbReference type="Proteomes" id="UP000694890">
    <property type="component" value="Unplaced"/>
</dbReference>
<evidence type="ECO:0000256" key="3">
    <source>
        <dbReference type="ARBA" id="ARBA00022692"/>
    </source>
</evidence>
<dbReference type="Pfam" id="PF07686">
    <property type="entry name" value="V-set"/>
    <property type="match status" value="3"/>
</dbReference>
<evidence type="ECO:0000256" key="6">
    <source>
        <dbReference type="ARBA" id="ARBA00023136"/>
    </source>
</evidence>
<evidence type="ECO:0000256" key="8">
    <source>
        <dbReference type="ARBA" id="ARBA00023170"/>
    </source>
</evidence>
<dbReference type="KEGG" id="lcf:108874226"/>
<name>A0AAJ8B1L8_LATCA</name>
<dbReference type="RefSeq" id="XP_050924723.1">
    <property type="nucleotide sequence ID" value="XM_051068766.1"/>
</dbReference>
<evidence type="ECO:0000256" key="5">
    <source>
        <dbReference type="ARBA" id="ARBA00022989"/>
    </source>
</evidence>
<evidence type="ECO:0000256" key="7">
    <source>
        <dbReference type="ARBA" id="ARBA00023157"/>
    </source>
</evidence>
<feature type="chain" id="PRO_5044709784" evidence="12">
    <location>
        <begin position="28"/>
        <end position="540"/>
    </location>
</feature>
<feature type="transmembrane region" description="Helical" evidence="11">
    <location>
        <begin position="151"/>
        <end position="172"/>
    </location>
</feature>
<keyword evidence="7" id="KW-1015">Disulfide bond</keyword>
<evidence type="ECO:0000256" key="4">
    <source>
        <dbReference type="ARBA" id="ARBA00022729"/>
    </source>
</evidence>
<gene>
    <name evidence="15 16" type="primary">LOC108874226</name>
</gene>
<dbReference type="Gene3D" id="2.60.40.10">
    <property type="entry name" value="Immunoglobulins"/>
    <property type="match status" value="4"/>
</dbReference>
<evidence type="ECO:0000256" key="2">
    <source>
        <dbReference type="ARBA" id="ARBA00022475"/>
    </source>
</evidence>
<dbReference type="SUPFAM" id="SSF48726">
    <property type="entry name" value="Immunoglobulin"/>
    <property type="match status" value="4"/>
</dbReference>
<dbReference type="RefSeq" id="XP_050924724.1">
    <property type="nucleotide sequence ID" value="XM_051068767.1"/>
</dbReference>
<evidence type="ECO:0000259" key="13">
    <source>
        <dbReference type="PROSITE" id="PS50835"/>
    </source>
</evidence>
<keyword evidence="5 11" id="KW-1133">Transmembrane helix</keyword>
<evidence type="ECO:0000256" key="9">
    <source>
        <dbReference type="ARBA" id="ARBA00023180"/>
    </source>
</evidence>
<dbReference type="GO" id="GO:0031295">
    <property type="term" value="P:T cell costimulation"/>
    <property type="evidence" value="ECO:0007669"/>
    <property type="project" value="TreeGrafter"/>
</dbReference>
<dbReference type="GO" id="GO:0007166">
    <property type="term" value="P:cell surface receptor signaling pathway"/>
    <property type="evidence" value="ECO:0007669"/>
    <property type="project" value="TreeGrafter"/>
</dbReference>
<dbReference type="PANTHER" id="PTHR25466">
    <property type="entry name" value="T-LYMPHOCYTE ACTIVATION ANTIGEN"/>
    <property type="match status" value="1"/>
</dbReference>
<dbReference type="InterPro" id="IPR051713">
    <property type="entry name" value="T-cell_Activation_Regulation"/>
</dbReference>
<dbReference type="GeneID" id="108874226"/>
<feature type="domain" description="Ig-like" evidence="13">
    <location>
        <begin position="149"/>
        <end position="284"/>
    </location>
</feature>
<organism evidence="14 16">
    <name type="scientific">Lates calcarifer</name>
    <name type="common">Barramundi</name>
    <name type="synonym">Holocentrus calcarifer</name>
    <dbReference type="NCBI Taxonomy" id="8187"/>
    <lineage>
        <taxon>Eukaryota</taxon>
        <taxon>Metazoa</taxon>
        <taxon>Chordata</taxon>
        <taxon>Craniata</taxon>
        <taxon>Vertebrata</taxon>
        <taxon>Euteleostomi</taxon>
        <taxon>Actinopterygii</taxon>
        <taxon>Neopterygii</taxon>
        <taxon>Teleostei</taxon>
        <taxon>Neoteleostei</taxon>
        <taxon>Acanthomorphata</taxon>
        <taxon>Carangaria</taxon>
        <taxon>Carangaria incertae sedis</taxon>
        <taxon>Centropomidae</taxon>
        <taxon>Lates</taxon>
    </lineage>
</organism>
<evidence type="ECO:0000313" key="16">
    <source>
        <dbReference type="RefSeq" id="XP_050924724.1"/>
    </source>
</evidence>
<dbReference type="GO" id="GO:0042102">
    <property type="term" value="P:positive regulation of T cell proliferation"/>
    <property type="evidence" value="ECO:0007669"/>
    <property type="project" value="TreeGrafter"/>
</dbReference>
<dbReference type="InterPro" id="IPR007110">
    <property type="entry name" value="Ig-like_dom"/>
</dbReference>
<dbReference type="GO" id="GO:0071222">
    <property type="term" value="P:cellular response to lipopolysaccharide"/>
    <property type="evidence" value="ECO:0007669"/>
    <property type="project" value="TreeGrafter"/>
</dbReference>
<evidence type="ECO:0000256" key="10">
    <source>
        <dbReference type="ARBA" id="ARBA00023319"/>
    </source>
</evidence>
<keyword evidence="9" id="KW-0325">Glycoprotein</keyword>
<dbReference type="InterPro" id="IPR036179">
    <property type="entry name" value="Ig-like_dom_sf"/>
</dbReference>
<feature type="signal peptide" evidence="12">
    <location>
        <begin position="1"/>
        <end position="27"/>
    </location>
</feature>
<proteinExistence type="predicted"/>
<dbReference type="GO" id="GO:0009897">
    <property type="term" value="C:external side of plasma membrane"/>
    <property type="evidence" value="ECO:0007669"/>
    <property type="project" value="TreeGrafter"/>
</dbReference>
<dbReference type="PANTHER" id="PTHR25466:SF14">
    <property type="entry name" value="BUTYROPHILIN SUBFAMILY 2 MEMBER A2-LIKE-RELATED"/>
    <property type="match status" value="1"/>
</dbReference>
<evidence type="ECO:0000256" key="11">
    <source>
        <dbReference type="SAM" id="Phobius"/>
    </source>
</evidence>
<evidence type="ECO:0000313" key="14">
    <source>
        <dbReference type="Proteomes" id="UP000694890"/>
    </source>
</evidence>
<protein>
    <submittedName>
        <fullName evidence="15 16">Uncharacterized protein LOC108874226 isoform X1</fullName>
    </submittedName>
</protein>
<dbReference type="SMART" id="SM00406">
    <property type="entry name" value="IGv"/>
    <property type="match status" value="3"/>
</dbReference>
<keyword evidence="10" id="KW-0393">Immunoglobulin domain</keyword>
<dbReference type="InterPro" id="IPR013783">
    <property type="entry name" value="Ig-like_fold"/>
</dbReference>
<comment type="subcellular location">
    <subcellularLocation>
        <location evidence="1">Cell membrane</location>
        <topology evidence="1">Single-pass type I membrane protein</topology>
    </subcellularLocation>
</comment>
<dbReference type="AlphaFoldDB" id="A0AAJ8B1L8"/>
<reference evidence="15 16" key="1">
    <citation type="submission" date="2025-04" db="UniProtKB">
        <authorList>
            <consortium name="RefSeq"/>
        </authorList>
    </citation>
    <scope>IDENTIFICATION</scope>
    <source>
        <tissue evidence="15 16">Brain</tissue>
    </source>
</reference>
<keyword evidence="2" id="KW-1003">Cell membrane</keyword>
<keyword evidence="8" id="KW-0675">Receptor</keyword>
<evidence type="ECO:0000256" key="1">
    <source>
        <dbReference type="ARBA" id="ARBA00004251"/>
    </source>
</evidence>
<dbReference type="SMART" id="SM00409">
    <property type="entry name" value="IG"/>
    <property type="match status" value="4"/>
</dbReference>
<feature type="domain" description="Ig-like" evidence="13">
    <location>
        <begin position="387"/>
        <end position="500"/>
    </location>
</feature>
<keyword evidence="3 11" id="KW-0812">Transmembrane</keyword>
<evidence type="ECO:0000313" key="15">
    <source>
        <dbReference type="RefSeq" id="XP_050924723.1"/>
    </source>
</evidence>
<sequence length="540" mass="62804">MSVGSVRRRFIGMKMLVVFMILLHVFCVPTVSQHALSVEVDEGDKSVLLSCEFHTFNIDESTVVWSRYDLNPTTIHVRQLEGDNLQNQNQRYSSRTSMRTDAMETGDLSLTLREPSIFDSGTYTCTIRRFGVELSRTEVQLTVNRTGVPTWVTVLLILLLALGVIVGAAVYFRHYFIKECQVQVESGVESVQLPCKTIIWLSEDVRVEWMDSNNRKVHVYENGSDRPEEQDRVYRDRTEMKKDLLRPGDLSLTLKHPTDWDTDTYTCTVSREGNILTKKQVKLQVKVPKVEVDSGVESVQLPFKTTVHLDGNIRVEWMDRNTRKVHVYENGSDQPEEQNWFYKDRTEMKKDLLRPGDLSLTLKHPTDRDNKIYTCTISREGNILMKKQVKVRVKVQRVEVEEGVESVQLPFKTTGDLPQDTEVEWWRYEPEPTMMVYKYQNGSDRPEEQDQVCRGRTEMNEDLLKTGDLSLTLKHPTDWDRGRYICRVDSRKIKRKKTVLLKVRIQHDDTERTQVKYDTIDIRNRSRSTDPTPLMADQSV</sequence>
<dbReference type="InterPro" id="IPR013106">
    <property type="entry name" value="Ig_V-set"/>
</dbReference>
<keyword evidence="6 11" id="KW-0472">Membrane</keyword>
<keyword evidence="4 12" id="KW-0732">Signal</keyword>